<evidence type="ECO:0000313" key="2">
    <source>
        <dbReference type="Proteomes" id="UP001152888"/>
    </source>
</evidence>
<dbReference type="Proteomes" id="UP001152888">
    <property type="component" value="Unassembled WGS sequence"/>
</dbReference>
<sequence>MTNLWLTMLIACVSQDLRMSRGISKVFLRKFGRVHELR</sequence>
<gene>
    <name evidence="1" type="ORF">ACAOBT_LOCUS3921</name>
</gene>
<name>A0A9P0NVN1_ACAOB</name>
<reference evidence="1" key="1">
    <citation type="submission" date="2022-03" db="EMBL/GenBank/DDBJ databases">
        <authorList>
            <person name="Sayadi A."/>
        </authorList>
    </citation>
    <scope>NUCLEOTIDE SEQUENCE</scope>
</reference>
<organism evidence="1 2">
    <name type="scientific">Acanthoscelides obtectus</name>
    <name type="common">Bean weevil</name>
    <name type="synonym">Bruchus obtectus</name>
    <dbReference type="NCBI Taxonomy" id="200917"/>
    <lineage>
        <taxon>Eukaryota</taxon>
        <taxon>Metazoa</taxon>
        <taxon>Ecdysozoa</taxon>
        <taxon>Arthropoda</taxon>
        <taxon>Hexapoda</taxon>
        <taxon>Insecta</taxon>
        <taxon>Pterygota</taxon>
        <taxon>Neoptera</taxon>
        <taxon>Endopterygota</taxon>
        <taxon>Coleoptera</taxon>
        <taxon>Polyphaga</taxon>
        <taxon>Cucujiformia</taxon>
        <taxon>Chrysomeloidea</taxon>
        <taxon>Chrysomelidae</taxon>
        <taxon>Bruchinae</taxon>
        <taxon>Bruchini</taxon>
        <taxon>Acanthoscelides</taxon>
    </lineage>
</organism>
<dbReference type="OrthoDB" id="2155246at2759"/>
<proteinExistence type="predicted"/>
<accession>A0A9P0NVN1</accession>
<evidence type="ECO:0000313" key="1">
    <source>
        <dbReference type="EMBL" id="CAH1960997.1"/>
    </source>
</evidence>
<dbReference type="AlphaFoldDB" id="A0A9P0NVN1"/>
<keyword evidence="2" id="KW-1185">Reference proteome</keyword>
<comment type="caution">
    <text evidence="1">The sequence shown here is derived from an EMBL/GenBank/DDBJ whole genome shotgun (WGS) entry which is preliminary data.</text>
</comment>
<protein>
    <submittedName>
        <fullName evidence="1">Uncharacterized protein</fullName>
    </submittedName>
</protein>
<dbReference type="EMBL" id="CAKOFQ010006691">
    <property type="protein sequence ID" value="CAH1960997.1"/>
    <property type="molecule type" value="Genomic_DNA"/>
</dbReference>